<sequence>MKTILQWIVLVVVSVCCHGDEESMHHLILLDQLPNYISLDSSPQIILRTNFSGFVDFKESDDFKVLLNVTAPSIEEAYAVTADVTESKGRLLIQVYENKLSSSLITLPWIFIIITIATCVVIILASAYALWWYCSKKYLDLQRDYYSHGNVMFRSRNSECLSSGAGELLIQSDHGRDSMIDDGKDLPDLPEEDEDENGIPIRRQKKKSKFVMMTVMRTMKRLMIIS</sequence>
<evidence type="ECO:0000256" key="1">
    <source>
        <dbReference type="SAM" id="MobiDB-lite"/>
    </source>
</evidence>
<proteinExistence type="predicted"/>
<evidence type="ECO:0000256" key="2">
    <source>
        <dbReference type="SAM" id="Phobius"/>
    </source>
</evidence>
<gene>
    <name evidence="4" type="ORF">MCOR_39183</name>
</gene>
<feature type="compositionally biased region" description="Acidic residues" evidence="1">
    <location>
        <begin position="188"/>
        <end position="197"/>
    </location>
</feature>
<evidence type="ECO:0000313" key="5">
    <source>
        <dbReference type="Proteomes" id="UP000507470"/>
    </source>
</evidence>
<keyword evidence="2" id="KW-0472">Membrane</keyword>
<dbReference type="AlphaFoldDB" id="A0A6J8D9Y5"/>
<evidence type="ECO:0000313" key="4">
    <source>
        <dbReference type="EMBL" id="CAC5405503.1"/>
    </source>
</evidence>
<organism evidence="4 5">
    <name type="scientific">Mytilus coruscus</name>
    <name type="common">Sea mussel</name>
    <dbReference type="NCBI Taxonomy" id="42192"/>
    <lineage>
        <taxon>Eukaryota</taxon>
        <taxon>Metazoa</taxon>
        <taxon>Spiralia</taxon>
        <taxon>Lophotrochozoa</taxon>
        <taxon>Mollusca</taxon>
        <taxon>Bivalvia</taxon>
        <taxon>Autobranchia</taxon>
        <taxon>Pteriomorphia</taxon>
        <taxon>Mytilida</taxon>
        <taxon>Mytiloidea</taxon>
        <taxon>Mytilidae</taxon>
        <taxon>Mytilinae</taxon>
        <taxon>Mytilus</taxon>
    </lineage>
</organism>
<reference evidence="4 5" key="1">
    <citation type="submission" date="2020-06" db="EMBL/GenBank/DDBJ databases">
        <authorList>
            <person name="Li R."/>
            <person name="Bekaert M."/>
        </authorList>
    </citation>
    <scope>NUCLEOTIDE SEQUENCE [LARGE SCALE GENOMIC DNA]</scope>
    <source>
        <strain evidence="5">wild</strain>
    </source>
</reference>
<accession>A0A6J8D9Y5</accession>
<feature type="signal peptide" evidence="3">
    <location>
        <begin position="1"/>
        <end position="19"/>
    </location>
</feature>
<dbReference type="EMBL" id="CACVKT020007119">
    <property type="protein sequence ID" value="CAC5405503.1"/>
    <property type="molecule type" value="Genomic_DNA"/>
</dbReference>
<feature type="transmembrane region" description="Helical" evidence="2">
    <location>
        <begin position="109"/>
        <end position="133"/>
    </location>
</feature>
<keyword evidence="5" id="KW-1185">Reference proteome</keyword>
<feature type="region of interest" description="Disordered" evidence="1">
    <location>
        <begin position="175"/>
        <end position="198"/>
    </location>
</feature>
<dbReference type="OrthoDB" id="5965479at2759"/>
<name>A0A6J8D9Y5_MYTCO</name>
<dbReference type="Proteomes" id="UP000507470">
    <property type="component" value="Unassembled WGS sequence"/>
</dbReference>
<keyword evidence="2" id="KW-0812">Transmembrane</keyword>
<feature type="chain" id="PRO_5026994246" evidence="3">
    <location>
        <begin position="20"/>
        <end position="226"/>
    </location>
</feature>
<keyword evidence="3" id="KW-0732">Signal</keyword>
<protein>
    <submittedName>
        <fullName evidence="4">Uncharacterized protein</fullName>
    </submittedName>
</protein>
<evidence type="ECO:0000256" key="3">
    <source>
        <dbReference type="SAM" id="SignalP"/>
    </source>
</evidence>
<feature type="compositionally biased region" description="Basic and acidic residues" evidence="1">
    <location>
        <begin position="175"/>
        <end position="187"/>
    </location>
</feature>
<keyword evidence="2" id="KW-1133">Transmembrane helix</keyword>